<feature type="region of interest" description="Disordered" evidence="1">
    <location>
        <begin position="1"/>
        <end position="85"/>
    </location>
</feature>
<evidence type="ECO:0000313" key="2">
    <source>
        <dbReference type="Proteomes" id="UP000887565"/>
    </source>
</evidence>
<sequence length="204" mass="22515">FDITVGEKGPGPRGQRLLTSSDRKTLKGSCKQAAQEQPTGTPTTGSENDAYDTAEERTTLDATMTRKSKSETSKSQRMSDTPTTHVATYSQMQMVSKTSGEKLNQMGLKPKALGDDQVQPDKYQRTEVKSPEKIERWERDLHDGLDRSTNDFAAASRRSNQTRNGPNSALTATSYSLGQEREGPKAQAPMLADIKRQEDFKGIL</sequence>
<feature type="compositionally biased region" description="Polar residues" evidence="1">
    <location>
        <begin position="75"/>
        <end position="85"/>
    </location>
</feature>
<evidence type="ECO:0000256" key="1">
    <source>
        <dbReference type="SAM" id="MobiDB-lite"/>
    </source>
</evidence>
<feature type="compositionally biased region" description="Polar residues" evidence="1">
    <location>
        <begin position="157"/>
        <end position="177"/>
    </location>
</feature>
<dbReference type="WBParaSite" id="nRc.2.0.1.t25811-RA">
    <property type="protein sequence ID" value="nRc.2.0.1.t25811-RA"/>
    <property type="gene ID" value="nRc.2.0.1.g25811"/>
</dbReference>
<reference evidence="3" key="1">
    <citation type="submission" date="2022-11" db="UniProtKB">
        <authorList>
            <consortium name="WormBaseParasite"/>
        </authorList>
    </citation>
    <scope>IDENTIFICATION</scope>
</reference>
<proteinExistence type="predicted"/>
<accession>A0A915JI92</accession>
<name>A0A915JI92_ROMCU</name>
<feature type="compositionally biased region" description="Basic and acidic residues" evidence="1">
    <location>
        <begin position="122"/>
        <end position="149"/>
    </location>
</feature>
<evidence type="ECO:0000313" key="3">
    <source>
        <dbReference type="WBParaSite" id="nRc.2.0.1.t25811-RA"/>
    </source>
</evidence>
<feature type="compositionally biased region" description="Basic and acidic residues" evidence="1">
    <location>
        <begin position="193"/>
        <end position="204"/>
    </location>
</feature>
<dbReference type="AlphaFoldDB" id="A0A915JI92"/>
<feature type="compositionally biased region" description="Polar residues" evidence="1">
    <location>
        <begin position="32"/>
        <end position="47"/>
    </location>
</feature>
<keyword evidence="2" id="KW-1185">Reference proteome</keyword>
<feature type="region of interest" description="Disordered" evidence="1">
    <location>
        <begin position="110"/>
        <end position="204"/>
    </location>
</feature>
<dbReference type="Proteomes" id="UP000887565">
    <property type="component" value="Unplaced"/>
</dbReference>
<organism evidence="2 3">
    <name type="scientific">Romanomermis culicivorax</name>
    <name type="common">Nematode worm</name>
    <dbReference type="NCBI Taxonomy" id="13658"/>
    <lineage>
        <taxon>Eukaryota</taxon>
        <taxon>Metazoa</taxon>
        <taxon>Ecdysozoa</taxon>
        <taxon>Nematoda</taxon>
        <taxon>Enoplea</taxon>
        <taxon>Dorylaimia</taxon>
        <taxon>Mermithida</taxon>
        <taxon>Mermithoidea</taxon>
        <taxon>Mermithidae</taxon>
        <taxon>Romanomermis</taxon>
    </lineage>
</organism>
<protein>
    <submittedName>
        <fullName evidence="3">Uncharacterized protein</fullName>
    </submittedName>
</protein>